<dbReference type="Ensembl" id="ENSXETT00000121261">
    <property type="protein sequence ID" value="ENSXETP00000108747"/>
    <property type="gene ID" value="ENSXETG00000045334"/>
</dbReference>
<dbReference type="FunFam" id="1.10.510.10:FF:001630">
    <property type="entry name" value="KIT proto-oncogene receptor tyrosine kinase"/>
    <property type="match status" value="1"/>
</dbReference>
<dbReference type="SUPFAM" id="SSF56112">
    <property type="entry name" value="Protein kinase-like (PK-like)"/>
    <property type="match status" value="1"/>
</dbReference>
<dbReference type="PROSITE" id="PS50011">
    <property type="entry name" value="PROTEIN_KINASE_DOM"/>
    <property type="match status" value="1"/>
</dbReference>
<feature type="region of interest" description="Disordered" evidence="1">
    <location>
        <begin position="15"/>
        <end position="47"/>
    </location>
</feature>
<feature type="compositionally biased region" description="Acidic residues" evidence="1">
    <location>
        <begin position="91"/>
        <end position="107"/>
    </location>
</feature>
<sequence length="660" mass="74474">MFKRLKCCFSCFGKRRRKRTDHSSTESVMEEIPQPEMEPATDNCQETPEIPEENICQEEELIVQESTDTSPCHYQESLEESGDSQFNTSEETPEIPEENSCQEEELIVQESTDTSPCHYQDSLEESGDPPFNTSEETPEIPEENICQDAEETSNNEEEPIVQASTDTSPCIYQESLEESGDSQFNTFEETPEIPENICQAAEETSNNEEEPIVQASTDTSPCIYQETFESCGEPQPETVEENPEQEMEPATDNCQEAPEISDPEICQDQSESLPQEVELEQETKTNSCHCQENLEESDDPQPEICEASPKETGTNTSQEESSEKELSKEDEKDLEEESGTTTCQPEISGRQQVEPQTSEGNNTSPLVEKYPEPGRYFKLGEPIGQDPNGVIYIGWHRSRRMEVAILIMKDQEKQKEIQGELEILRMVSGHKNIVDFYGAYYHQASRTTSIPKGLWIATELSTGATLEDLIGTRKTLGERWISYICKHVIQGLCHLQKKNIIHHDIRPGNILITSFGEVKIGEFGFATFGERSSSTSGSITYSAPEVLANFGNAKLEYDHKADIWSLGIAAIEMAEGHVPFSKLPQEKLIKQITCGAVPSLPSWGKWSDEFHYFISECLQRDTSRRPSARQLLSHPFIGEIWGERGVQRNIAQHLHRGMKH</sequence>
<dbReference type="Gene3D" id="3.30.200.20">
    <property type="entry name" value="Phosphorylase Kinase, domain 1"/>
    <property type="match status" value="1"/>
</dbReference>
<feature type="compositionally biased region" description="Acidic residues" evidence="1">
    <location>
        <begin position="148"/>
        <end position="159"/>
    </location>
</feature>
<evidence type="ECO:0000313" key="3">
    <source>
        <dbReference type="Ensembl" id="ENSXETP00000108747"/>
    </source>
</evidence>
<dbReference type="GeneTree" id="ENSGT00940000163015"/>
<dbReference type="InterPro" id="IPR000719">
    <property type="entry name" value="Prot_kinase_dom"/>
</dbReference>
<reference evidence="3" key="2">
    <citation type="submission" date="2021-03" db="UniProtKB">
        <authorList>
            <consortium name="Ensembl"/>
        </authorList>
    </citation>
    <scope>IDENTIFICATION</scope>
</reference>
<evidence type="ECO:0000259" key="2">
    <source>
        <dbReference type="PROSITE" id="PS50011"/>
    </source>
</evidence>
<dbReference type="InterPro" id="IPR011009">
    <property type="entry name" value="Kinase-like_dom_sf"/>
</dbReference>
<dbReference type="GO" id="GO:0005524">
    <property type="term" value="F:ATP binding"/>
    <property type="evidence" value="ECO:0007669"/>
    <property type="project" value="InterPro"/>
</dbReference>
<dbReference type="Pfam" id="PF00069">
    <property type="entry name" value="Pkinase"/>
    <property type="match status" value="1"/>
</dbReference>
<name>A0A803JLB6_XENTR</name>
<feature type="region of interest" description="Disordered" evidence="1">
    <location>
        <begin position="64"/>
        <end position="186"/>
    </location>
</feature>
<dbReference type="InterPro" id="IPR008266">
    <property type="entry name" value="Tyr_kinase_AS"/>
</dbReference>
<dbReference type="FunFam" id="3.30.200.20:FF:000672">
    <property type="entry name" value="Spectrin, beta, non-erythrocytic 1"/>
    <property type="match status" value="1"/>
</dbReference>
<feature type="compositionally biased region" description="Polar residues" evidence="1">
    <location>
        <begin position="339"/>
        <end position="365"/>
    </location>
</feature>
<dbReference type="Gene3D" id="1.10.510.10">
    <property type="entry name" value="Transferase(Phosphotransferase) domain 1"/>
    <property type="match status" value="1"/>
</dbReference>
<dbReference type="PANTHER" id="PTHR48015">
    <property type="entry name" value="SERINE/THREONINE-PROTEIN KINASE TAO"/>
    <property type="match status" value="1"/>
</dbReference>
<organism evidence="3">
    <name type="scientific">Xenopus tropicalis</name>
    <name type="common">Western clawed frog</name>
    <name type="synonym">Silurana tropicalis</name>
    <dbReference type="NCBI Taxonomy" id="8364"/>
    <lineage>
        <taxon>Eukaryota</taxon>
        <taxon>Metazoa</taxon>
        <taxon>Chordata</taxon>
        <taxon>Craniata</taxon>
        <taxon>Vertebrata</taxon>
        <taxon>Euteleostomi</taxon>
        <taxon>Amphibia</taxon>
        <taxon>Batrachia</taxon>
        <taxon>Anura</taxon>
        <taxon>Pipoidea</taxon>
        <taxon>Pipidae</taxon>
        <taxon>Xenopodinae</taxon>
        <taxon>Xenopus</taxon>
        <taxon>Silurana</taxon>
    </lineage>
</organism>
<feature type="compositionally biased region" description="Basic and acidic residues" evidence="1">
    <location>
        <begin position="321"/>
        <end position="331"/>
    </location>
</feature>
<feature type="region of interest" description="Disordered" evidence="1">
    <location>
        <begin position="229"/>
        <end position="373"/>
    </location>
</feature>
<feature type="compositionally biased region" description="Acidic residues" evidence="1">
    <location>
        <begin position="238"/>
        <end position="249"/>
    </location>
</feature>
<accession>A0A803JLB6</accession>
<proteinExistence type="predicted"/>
<dbReference type="PANTHER" id="PTHR48015:SF40">
    <property type="entry name" value="SERINE_THREONINE-PROTEIN KINASE DST1-LIKE"/>
    <property type="match status" value="1"/>
</dbReference>
<dbReference type="InterPro" id="IPR050285">
    <property type="entry name" value="STE20_Ser/Thr_kinase"/>
</dbReference>
<dbReference type="GO" id="GO:0004672">
    <property type="term" value="F:protein kinase activity"/>
    <property type="evidence" value="ECO:0007669"/>
    <property type="project" value="InterPro"/>
</dbReference>
<evidence type="ECO:0000256" key="1">
    <source>
        <dbReference type="SAM" id="MobiDB-lite"/>
    </source>
</evidence>
<reference evidence="3" key="1">
    <citation type="journal article" date="2010" name="Science">
        <title>The genome of the Western clawed frog Xenopus tropicalis.</title>
        <authorList>
            <person name="Hellsten U."/>
            <person name="Harland R.M."/>
            <person name="Gilchrist M.J."/>
            <person name="Hendrix D."/>
            <person name="Jurka J."/>
            <person name="Kapitonov V."/>
            <person name="Ovcharenko I."/>
            <person name="Putnam N.H."/>
            <person name="Shu S."/>
            <person name="Taher L."/>
            <person name="Blitz I.L."/>
            <person name="Blumberg B."/>
            <person name="Dichmann D.S."/>
            <person name="Dubchak I."/>
            <person name="Amaya E."/>
            <person name="Detter J.C."/>
            <person name="Fletcher R."/>
            <person name="Gerhard D.S."/>
            <person name="Goodstein D."/>
            <person name="Graves T."/>
            <person name="Grigoriev I.V."/>
            <person name="Grimwood J."/>
            <person name="Kawashima T."/>
            <person name="Lindquist E."/>
            <person name="Lucas S.M."/>
            <person name="Mead P.E."/>
            <person name="Mitros T."/>
            <person name="Ogino H."/>
            <person name="Ohta Y."/>
            <person name="Poliakov A.V."/>
            <person name="Pollet N."/>
            <person name="Robert J."/>
            <person name="Salamov A."/>
            <person name="Sater A.K."/>
            <person name="Schmutz J."/>
            <person name="Terry A."/>
            <person name="Vize P.D."/>
            <person name="Warren W.C."/>
            <person name="Wells D."/>
            <person name="Wills A."/>
            <person name="Wilson R.K."/>
            <person name="Zimmerman L.B."/>
            <person name="Zorn A.M."/>
            <person name="Grainger R."/>
            <person name="Grammer T."/>
            <person name="Khokha M.K."/>
            <person name="Richardson P.M."/>
            <person name="Rokhsar D.S."/>
        </authorList>
    </citation>
    <scope>NUCLEOTIDE SEQUENCE [LARGE SCALE GENOMIC DNA]</scope>
    <source>
        <strain evidence="3">Nigerian</strain>
    </source>
</reference>
<dbReference type="AlphaFoldDB" id="A0A803JLB6"/>
<dbReference type="PROSITE" id="PS00109">
    <property type="entry name" value="PROTEIN_KINASE_TYR"/>
    <property type="match status" value="1"/>
</dbReference>
<dbReference type="InParanoid" id="A0A803JLB6"/>
<feature type="domain" description="Protein kinase" evidence="2">
    <location>
        <begin position="377"/>
        <end position="637"/>
    </location>
</feature>
<protein>
    <recommendedName>
        <fullName evidence="2">Protein kinase domain-containing protein</fullName>
    </recommendedName>
</protein>